<organism evidence="7">
    <name type="scientific">Anisakis simplex</name>
    <name type="common">Herring worm</name>
    <dbReference type="NCBI Taxonomy" id="6269"/>
    <lineage>
        <taxon>Eukaryota</taxon>
        <taxon>Metazoa</taxon>
        <taxon>Ecdysozoa</taxon>
        <taxon>Nematoda</taxon>
        <taxon>Chromadorea</taxon>
        <taxon>Rhabditida</taxon>
        <taxon>Spirurina</taxon>
        <taxon>Ascaridomorpha</taxon>
        <taxon>Ascaridoidea</taxon>
        <taxon>Anisakidae</taxon>
        <taxon>Anisakis</taxon>
        <taxon>Anisakis simplex complex</taxon>
    </lineage>
</organism>
<evidence type="ECO:0000256" key="1">
    <source>
        <dbReference type="ARBA" id="ARBA00007917"/>
    </source>
</evidence>
<evidence type="ECO:0000313" key="7">
    <source>
        <dbReference type="WBParaSite" id="ASIM_0001456601-mRNA-1"/>
    </source>
</evidence>
<keyword evidence="6" id="KW-1185">Reference proteome</keyword>
<proteinExistence type="inferred from homology"/>
<feature type="region of interest" description="Disordered" evidence="3">
    <location>
        <begin position="178"/>
        <end position="211"/>
    </location>
</feature>
<sequence>MLSSISISENKSGKDIERGNERNEIVSDERNAEVPLIQFSCCVCGMREKCRYGNVNVTGRTHSYRYKEQVYYLMDPFRNRAKTDKRRVVDDSDGRERGSNATSNRQGRNPTDTSNRTPNILDFFVIGALCAVCGQSVCLDELCSVFYSKTFCSTCVMREHQHFPTEIVRQIEMARKSRERREAEKNDKVLKPSEVVVVEEEEEDDDGERDS</sequence>
<dbReference type="Pfam" id="PF10170">
    <property type="entry name" value="C6_DPF"/>
    <property type="match status" value="1"/>
</dbReference>
<evidence type="ECO:0000313" key="6">
    <source>
        <dbReference type="Proteomes" id="UP000267096"/>
    </source>
</evidence>
<feature type="region of interest" description="Disordered" evidence="3">
    <location>
        <begin position="1"/>
        <end position="23"/>
    </location>
</feature>
<dbReference type="EMBL" id="UYRR01031568">
    <property type="protein sequence ID" value="VDK51079.1"/>
    <property type="molecule type" value="Genomic_DNA"/>
</dbReference>
<evidence type="ECO:0000256" key="2">
    <source>
        <dbReference type="ARBA" id="ARBA00014801"/>
    </source>
</evidence>
<dbReference type="InterPro" id="IPR042426">
    <property type="entry name" value="CDPF1"/>
</dbReference>
<dbReference type="WBParaSite" id="ASIM_0001456601-mRNA-1">
    <property type="protein sequence ID" value="ASIM_0001456601-mRNA-1"/>
    <property type="gene ID" value="ASIM_0001456601"/>
</dbReference>
<gene>
    <name evidence="5" type="ORF">ASIM_LOCUS13976</name>
</gene>
<evidence type="ECO:0000256" key="3">
    <source>
        <dbReference type="SAM" id="MobiDB-lite"/>
    </source>
</evidence>
<feature type="compositionally biased region" description="Polar residues" evidence="3">
    <location>
        <begin position="1"/>
        <end position="10"/>
    </location>
</feature>
<feature type="compositionally biased region" description="Polar residues" evidence="3">
    <location>
        <begin position="99"/>
        <end position="114"/>
    </location>
</feature>
<reference evidence="5 6" key="2">
    <citation type="submission" date="2018-11" db="EMBL/GenBank/DDBJ databases">
        <authorList>
            <consortium name="Pathogen Informatics"/>
        </authorList>
    </citation>
    <scope>NUCLEOTIDE SEQUENCE [LARGE SCALE GENOMIC DNA]</scope>
</reference>
<comment type="similarity">
    <text evidence="1">Belongs to the CDPF1 family.</text>
</comment>
<protein>
    <recommendedName>
        <fullName evidence="2">Cysteine-rich DPF motif domain-containing protein 1</fullName>
    </recommendedName>
</protein>
<dbReference type="Proteomes" id="UP000267096">
    <property type="component" value="Unassembled WGS sequence"/>
</dbReference>
<evidence type="ECO:0000313" key="5">
    <source>
        <dbReference type="EMBL" id="VDK51079.1"/>
    </source>
</evidence>
<name>A0A0M3K136_ANISI</name>
<dbReference type="OrthoDB" id="191995at2759"/>
<feature type="domain" description="Cysteine-rich DPF motif" evidence="4">
    <location>
        <begin position="39"/>
        <end position="171"/>
    </location>
</feature>
<feature type="compositionally biased region" description="Acidic residues" evidence="3">
    <location>
        <begin position="197"/>
        <end position="211"/>
    </location>
</feature>
<feature type="compositionally biased region" description="Basic and acidic residues" evidence="3">
    <location>
        <begin position="178"/>
        <end position="191"/>
    </location>
</feature>
<feature type="region of interest" description="Disordered" evidence="3">
    <location>
        <begin position="83"/>
        <end position="114"/>
    </location>
</feature>
<accession>A0A0M3K136</accession>
<feature type="compositionally biased region" description="Basic and acidic residues" evidence="3">
    <location>
        <begin position="11"/>
        <end position="23"/>
    </location>
</feature>
<dbReference type="InterPro" id="IPR018785">
    <property type="entry name" value="CDPF1_dom"/>
</dbReference>
<reference evidence="7" key="1">
    <citation type="submission" date="2017-02" db="UniProtKB">
        <authorList>
            <consortium name="WormBaseParasite"/>
        </authorList>
    </citation>
    <scope>IDENTIFICATION</scope>
</reference>
<dbReference type="PANTHER" id="PTHR31849">
    <property type="entry name" value="CYSTEINE-RICH PDF MOTIF DOMAIN-CONTAINING PROTEIN 1"/>
    <property type="match status" value="1"/>
</dbReference>
<dbReference type="PANTHER" id="PTHR31849:SF1">
    <property type="entry name" value="CYSTEINE-RICH DPF MOTIF DOMAIN-CONTAINING PROTEIN 1"/>
    <property type="match status" value="1"/>
</dbReference>
<feature type="compositionally biased region" description="Basic and acidic residues" evidence="3">
    <location>
        <begin position="83"/>
        <end position="98"/>
    </location>
</feature>
<dbReference type="AlphaFoldDB" id="A0A0M3K136"/>
<evidence type="ECO:0000259" key="4">
    <source>
        <dbReference type="Pfam" id="PF10170"/>
    </source>
</evidence>